<comment type="caution">
    <text evidence="1">The sequence shown here is derived from an EMBL/GenBank/DDBJ whole genome shotgun (WGS) entry which is preliminary data.</text>
</comment>
<name>A0ABW7GHA6_9BURK</name>
<evidence type="ECO:0000313" key="1">
    <source>
        <dbReference type="EMBL" id="MFG6461330.1"/>
    </source>
</evidence>
<keyword evidence="2" id="KW-1185">Reference proteome</keyword>
<reference evidence="1 2" key="1">
    <citation type="submission" date="2024-08" db="EMBL/GenBank/DDBJ databases">
        <authorList>
            <person name="Lu H."/>
        </authorList>
    </citation>
    <scope>NUCLEOTIDE SEQUENCE [LARGE SCALE GENOMIC DNA]</scope>
    <source>
        <strain evidence="1 2">DXS20W</strain>
    </source>
</reference>
<dbReference type="RefSeq" id="WP_394510191.1">
    <property type="nucleotide sequence ID" value="NZ_JBIGHX010000002.1"/>
</dbReference>
<accession>A0ABW7GHA6</accession>
<organism evidence="1 2">
    <name type="scientific">Pelomonas lactea</name>
    <dbReference type="NCBI Taxonomy" id="3299030"/>
    <lineage>
        <taxon>Bacteria</taxon>
        <taxon>Pseudomonadati</taxon>
        <taxon>Pseudomonadota</taxon>
        <taxon>Betaproteobacteria</taxon>
        <taxon>Burkholderiales</taxon>
        <taxon>Sphaerotilaceae</taxon>
        <taxon>Roseateles</taxon>
    </lineage>
</organism>
<evidence type="ECO:0000313" key="2">
    <source>
        <dbReference type="Proteomes" id="UP001606302"/>
    </source>
</evidence>
<gene>
    <name evidence="1" type="ORF">ACG04Q_07060</name>
</gene>
<dbReference type="EMBL" id="JBIGHX010000002">
    <property type="protein sequence ID" value="MFG6461330.1"/>
    <property type="molecule type" value="Genomic_DNA"/>
</dbReference>
<sequence length="169" mass="17685">MPLIPSSLLHRARTGMLMLLLVVLPLQGVVQWMVGLQGHRHMHTGAVAAPHDGVLARLAQPVRALLDQLHAAQDARLQGPRLGWTASRASGSQLHAHGGVLHRHAADTADIVQAADALDDAGQGGVTAFLAWLPVAPVLPLLAGGERPATAHGAWRDRIVAPALAPPRG</sequence>
<protein>
    <submittedName>
        <fullName evidence="1">Uncharacterized protein</fullName>
    </submittedName>
</protein>
<proteinExistence type="predicted"/>
<dbReference type="Proteomes" id="UP001606302">
    <property type="component" value="Unassembled WGS sequence"/>
</dbReference>